<name>A0ABT1S4U7_9FIRM</name>
<dbReference type="RefSeq" id="WP_216555455.1">
    <property type="nucleotide sequence ID" value="NZ_JAHLOH010000016.1"/>
</dbReference>
<dbReference type="EMBL" id="JANGAC010000001">
    <property type="protein sequence ID" value="MCQ4921481.1"/>
    <property type="molecule type" value="Genomic_DNA"/>
</dbReference>
<dbReference type="Proteomes" id="UP001524478">
    <property type="component" value="Unassembled WGS sequence"/>
</dbReference>
<comment type="caution">
    <text evidence="1">The sequence shown here is derived from an EMBL/GenBank/DDBJ whole genome shotgun (WGS) entry which is preliminary data.</text>
</comment>
<evidence type="ECO:0000313" key="2">
    <source>
        <dbReference type="Proteomes" id="UP001524478"/>
    </source>
</evidence>
<protein>
    <recommendedName>
        <fullName evidence="3">SipL SPOCS domain-containing protein</fullName>
    </recommendedName>
</protein>
<keyword evidence="2" id="KW-1185">Reference proteome</keyword>
<organism evidence="1 2">
    <name type="scientific">Tissierella carlieri</name>
    <dbReference type="NCBI Taxonomy" id="689904"/>
    <lineage>
        <taxon>Bacteria</taxon>
        <taxon>Bacillati</taxon>
        <taxon>Bacillota</taxon>
        <taxon>Tissierellia</taxon>
        <taxon>Tissierellales</taxon>
        <taxon>Tissierellaceae</taxon>
        <taxon>Tissierella</taxon>
    </lineage>
</organism>
<reference evidence="1 2" key="1">
    <citation type="submission" date="2022-06" db="EMBL/GenBank/DDBJ databases">
        <title>Isolation of gut microbiota from human fecal samples.</title>
        <authorList>
            <person name="Pamer E.G."/>
            <person name="Barat B."/>
            <person name="Waligurski E."/>
            <person name="Medina S."/>
            <person name="Paddock L."/>
            <person name="Mostad J."/>
        </authorList>
    </citation>
    <scope>NUCLEOTIDE SEQUENCE [LARGE SCALE GENOMIC DNA]</scope>
    <source>
        <strain evidence="1 2">DFI.7.95</strain>
    </source>
</reference>
<gene>
    <name evidence="1" type="ORF">NE686_00165</name>
</gene>
<evidence type="ECO:0008006" key="3">
    <source>
        <dbReference type="Google" id="ProtNLM"/>
    </source>
</evidence>
<proteinExistence type="predicted"/>
<sequence length="207" mass="23544">MAEFNINQISQELDCDCIIVDKVFASCQQRECFPEIEVEICEKKFERIRFRPGFIVPNTLIVTDTDIPNFRRVRFTIRIPFQILDCNGNIIAEGFLPDIFKDIILYIPDARDEFDFRIVVETSSEVLLPPVQTGDNLIFTAGVFIIIKVVGTVQLLIPTFGYCPPPPPCEEFSPQDICEDFLECAPFPEFFPPQIGDLECSPCNPAP</sequence>
<evidence type="ECO:0000313" key="1">
    <source>
        <dbReference type="EMBL" id="MCQ4921481.1"/>
    </source>
</evidence>
<accession>A0ABT1S4U7</accession>